<evidence type="ECO:0000313" key="2">
    <source>
        <dbReference type="EMBL" id="KAA6389007.1"/>
    </source>
</evidence>
<dbReference type="AlphaFoldDB" id="A0A5J4W274"/>
<evidence type="ECO:0000313" key="3">
    <source>
        <dbReference type="Proteomes" id="UP000324800"/>
    </source>
</evidence>
<name>A0A5J4W274_9EUKA</name>
<feature type="region of interest" description="Disordered" evidence="1">
    <location>
        <begin position="67"/>
        <end position="93"/>
    </location>
</feature>
<accession>A0A5J4W274</accession>
<feature type="compositionally biased region" description="Low complexity" evidence="1">
    <location>
        <begin position="67"/>
        <end position="78"/>
    </location>
</feature>
<protein>
    <submittedName>
        <fullName evidence="2">Uncharacterized protein</fullName>
    </submittedName>
</protein>
<feature type="region of interest" description="Disordered" evidence="1">
    <location>
        <begin position="28"/>
        <end position="51"/>
    </location>
</feature>
<dbReference type="Proteomes" id="UP000324800">
    <property type="component" value="Unassembled WGS sequence"/>
</dbReference>
<feature type="compositionally biased region" description="Basic and acidic residues" evidence="1">
    <location>
        <begin position="84"/>
        <end position="93"/>
    </location>
</feature>
<organism evidence="2 3">
    <name type="scientific">Streblomastix strix</name>
    <dbReference type="NCBI Taxonomy" id="222440"/>
    <lineage>
        <taxon>Eukaryota</taxon>
        <taxon>Metamonada</taxon>
        <taxon>Preaxostyla</taxon>
        <taxon>Oxymonadida</taxon>
        <taxon>Streblomastigidae</taxon>
        <taxon>Streblomastix</taxon>
    </lineage>
</organism>
<gene>
    <name evidence="2" type="ORF">EZS28_015470</name>
</gene>
<proteinExistence type="predicted"/>
<evidence type="ECO:0000256" key="1">
    <source>
        <dbReference type="SAM" id="MobiDB-lite"/>
    </source>
</evidence>
<sequence length="194" mass="22386">MNELQPTLNQLQKHFNDLTSNIDEQTHSVKDLNKKSKISTIPPPISHSSNLISSSSLIDINKSSKLQSQGSFSSNSSSIPRLKQQKDKRPLHSKESENLLQNFAQQAYLNHNINNSKLGLSEKLQQHGRRKEDDQRKKSIEILGREQREKKKSVLAKIRNMHLPCEEIRQLINVDDELLMNQTFEQFNNAMQDF</sequence>
<reference evidence="2 3" key="1">
    <citation type="submission" date="2019-03" db="EMBL/GenBank/DDBJ databases">
        <title>Single cell metagenomics reveals metabolic interactions within the superorganism composed of flagellate Streblomastix strix and complex community of Bacteroidetes bacteria on its surface.</title>
        <authorList>
            <person name="Treitli S.C."/>
            <person name="Kolisko M."/>
            <person name="Husnik F."/>
            <person name="Keeling P."/>
            <person name="Hampl V."/>
        </authorList>
    </citation>
    <scope>NUCLEOTIDE SEQUENCE [LARGE SCALE GENOMIC DNA]</scope>
    <source>
        <strain evidence="2">ST1C</strain>
    </source>
</reference>
<comment type="caution">
    <text evidence="2">The sequence shown here is derived from an EMBL/GenBank/DDBJ whole genome shotgun (WGS) entry which is preliminary data.</text>
</comment>
<dbReference type="EMBL" id="SNRW01003751">
    <property type="protein sequence ID" value="KAA6389007.1"/>
    <property type="molecule type" value="Genomic_DNA"/>
</dbReference>